<dbReference type="PANTHER" id="PTHR34136:SF1">
    <property type="entry name" value="UDP-N-ACETYL-D-MANNOSAMINURONIC ACID TRANSFERASE"/>
    <property type="match status" value="1"/>
</dbReference>
<protein>
    <submittedName>
        <fullName evidence="3">UDP-N-acetyl-D-mannosaminuronic acid transferase</fullName>
    </submittedName>
</protein>
<evidence type="ECO:0000313" key="3">
    <source>
        <dbReference type="EMBL" id="GES50464.1"/>
    </source>
</evidence>
<sequence length="299" mass="33730">MGFMRTGIMRINDAGQEGVGLNQVADFAVVASRRMIFDLPVCDLGWDDALTFVNELASLPVGQTSISFVNAHNMLVMLRDDSYRNVLEHNLVLPDGVGLDIASRVAHGEPFPANLNGTDFVPALLTFMERPRRIGLLGGKRSVVEKAAEKFRQHAPWHQFIVVSDGFFDPARSNAVTAEISRQKIDVLIVGMGTPLQEKWVAEHVGPQHARLVLTVGALFDFISETVPRAPRLVRAMRSEWLFRLVLEPNRLWRRYMLGIPLFFYQVVRHQFGRKERVLRAEPHPLPQRRIAPPNKLAS</sequence>
<accession>A0ABQ0Z5A7</accession>
<dbReference type="EMBL" id="BLAJ01000003">
    <property type="protein sequence ID" value="GES50464.1"/>
    <property type="molecule type" value="Genomic_DNA"/>
</dbReference>
<dbReference type="GO" id="GO:0016740">
    <property type="term" value="F:transferase activity"/>
    <property type="evidence" value="ECO:0007669"/>
    <property type="project" value="UniProtKB-KW"/>
</dbReference>
<keyword evidence="1" id="KW-0328">Glycosyltransferase</keyword>
<proteinExistence type="predicted"/>
<dbReference type="NCBIfam" id="TIGR00696">
    <property type="entry name" value="wecG_tagA_cpsF"/>
    <property type="match status" value="1"/>
</dbReference>
<evidence type="ECO:0000313" key="4">
    <source>
        <dbReference type="Proteomes" id="UP000390335"/>
    </source>
</evidence>
<dbReference type="Proteomes" id="UP000390335">
    <property type="component" value="Unassembled WGS sequence"/>
</dbReference>
<evidence type="ECO:0000256" key="1">
    <source>
        <dbReference type="ARBA" id="ARBA00022676"/>
    </source>
</evidence>
<dbReference type="InterPro" id="IPR004629">
    <property type="entry name" value="WecG_TagA_CpsF"/>
</dbReference>
<comment type="caution">
    <text evidence="3">The sequence shown here is derived from an EMBL/GenBank/DDBJ whole genome shotgun (WGS) entry which is preliminary data.</text>
</comment>
<reference evidence="3 4" key="1">
    <citation type="journal article" date="2020" name="Genome Biol. Evol.">
        <title>Rhizobium dioscoreae sp. nov., a plant growth-promoting bacterium isolated from yam (Dioscorea species).</title>
        <authorList>
            <person name="Ouyabe M."/>
            <person name="Tanaka N."/>
            <person name="Shiwa Y."/>
            <person name="Fujita N."/>
            <person name="Kikuno H."/>
            <person name="Babil P."/>
            <person name="Shiwachi H."/>
        </authorList>
    </citation>
    <scope>NUCLEOTIDE SEQUENCE [LARGE SCALE GENOMIC DNA]</scope>
    <source>
        <strain evidence="3 4">S-93</strain>
    </source>
</reference>
<evidence type="ECO:0000256" key="2">
    <source>
        <dbReference type="ARBA" id="ARBA00022679"/>
    </source>
</evidence>
<name>A0ABQ0Z5A7_9HYPH</name>
<dbReference type="PANTHER" id="PTHR34136">
    <property type="match status" value="1"/>
</dbReference>
<dbReference type="CDD" id="cd06533">
    <property type="entry name" value="Glyco_transf_WecG_TagA"/>
    <property type="match status" value="1"/>
</dbReference>
<keyword evidence="4" id="KW-1185">Reference proteome</keyword>
<keyword evidence="2 3" id="KW-0808">Transferase</keyword>
<organism evidence="3 4">
    <name type="scientific">Rhizobium dioscoreae</name>
    <dbReference type="NCBI Taxonomy" id="2653122"/>
    <lineage>
        <taxon>Bacteria</taxon>
        <taxon>Pseudomonadati</taxon>
        <taxon>Pseudomonadota</taxon>
        <taxon>Alphaproteobacteria</taxon>
        <taxon>Hyphomicrobiales</taxon>
        <taxon>Rhizobiaceae</taxon>
        <taxon>Rhizobium/Agrobacterium group</taxon>
        <taxon>Rhizobium</taxon>
    </lineage>
</organism>
<dbReference type="Pfam" id="PF03808">
    <property type="entry name" value="Glyco_tran_WecG"/>
    <property type="match status" value="1"/>
</dbReference>
<gene>
    <name evidence="3" type="ORF">RsS93_30780</name>
</gene>